<dbReference type="WBParaSite" id="ACOC_0001338301-mRNA-1">
    <property type="protein sequence ID" value="ACOC_0001338301-mRNA-1"/>
    <property type="gene ID" value="ACOC_0001338301"/>
</dbReference>
<name>A0A0R3Q2T5_ANGCS</name>
<keyword evidence="2" id="KW-1185">Reference proteome</keyword>
<dbReference type="Proteomes" id="UP000267027">
    <property type="component" value="Unassembled WGS sequence"/>
</dbReference>
<organism evidence="3">
    <name type="scientific">Angiostrongylus costaricensis</name>
    <name type="common">Nematode worm</name>
    <dbReference type="NCBI Taxonomy" id="334426"/>
    <lineage>
        <taxon>Eukaryota</taxon>
        <taxon>Metazoa</taxon>
        <taxon>Ecdysozoa</taxon>
        <taxon>Nematoda</taxon>
        <taxon>Chromadorea</taxon>
        <taxon>Rhabditida</taxon>
        <taxon>Rhabditina</taxon>
        <taxon>Rhabditomorpha</taxon>
        <taxon>Strongyloidea</taxon>
        <taxon>Metastrongylidae</taxon>
        <taxon>Angiostrongylus</taxon>
    </lineage>
</organism>
<reference evidence="1 2" key="2">
    <citation type="submission" date="2018-11" db="EMBL/GenBank/DDBJ databases">
        <authorList>
            <consortium name="Pathogen Informatics"/>
        </authorList>
    </citation>
    <scope>NUCLEOTIDE SEQUENCE [LARGE SCALE GENOMIC DNA]</scope>
    <source>
        <strain evidence="1 2">Costa Rica</strain>
    </source>
</reference>
<evidence type="ECO:0000313" key="3">
    <source>
        <dbReference type="WBParaSite" id="ACOC_0001338301-mRNA-1"/>
    </source>
</evidence>
<evidence type="ECO:0000313" key="1">
    <source>
        <dbReference type="EMBL" id="VDM64969.1"/>
    </source>
</evidence>
<reference evidence="3" key="1">
    <citation type="submission" date="2017-02" db="UniProtKB">
        <authorList>
            <consortium name="WormBaseParasite"/>
        </authorList>
    </citation>
    <scope>IDENTIFICATION</scope>
</reference>
<sequence>MKDEISFNKIIPLRDGLQANVREAAEFKERRSWNLTTAFCSSFKRSELCLTDNKAKENLRPGLTASLIKLLNVNSVLQKTQPELLTEKKKTNKCQKWT</sequence>
<evidence type="ECO:0000313" key="2">
    <source>
        <dbReference type="Proteomes" id="UP000267027"/>
    </source>
</evidence>
<proteinExistence type="predicted"/>
<accession>A0A0R3Q2T5</accession>
<gene>
    <name evidence="1" type="ORF">ACOC_LOCUS13384</name>
</gene>
<dbReference type="EMBL" id="UYYA01005986">
    <property type="protein sequence ID" value="VDM64969.1"/>
    <property type="molecule type" value="Genomic_DNA"/>
</dbReference>
<dbReference type="AlphaFoldDB" id="A0A0R3Q2T5"/>
<protein>
    <submittedName>
        <fullName evidence="1 3">Uncharacterized protein</fullName>
    </submittedName>
</protein>